<dbReference type="Proteomes" id="UP000824782">
    <property type="component" value="Unassembled WGS sequence"/>
</dbReference>
<dbReference type="AlphaFoldDB" id="A0AAV6YSR8"/>
<proteinExistence type="predicted"/>
<protein>
    <submittedName>
        <fullName evidence="1">Uncharacterized protein</fullName>
    </submittedName>
</protein>
<dbReference type="EMBL" id="WNYA01010729">
    <property type="protein sequence ID" value="KAG8540357.1"/>
    <property type="molecule type" value="Genomic_DNA"/>
</dbReference>
<gene>
    <name evidence="1" type="ORF">GDO81_019447</name>
</gene>
<accession>A0AAV6YSR8</accession>
<name>A0AAV6YSR8_ENGPU</name>
<reference evidence="1" key="1">
    <citation type="thesis" date="2020" institute="ProQuest LLC" country="789 East Eisenhower Parkway, Ann Arbor, MI, USA">
        <title>Comparative Genomics and Chromosome Evolution.</title>
        <authorList>
            <person name="Mudd A.B."/>
        </authorList>
    </citation>
    <scope>NUCLEOTIDE SEQUENCE</scope>
    <source>
        <strain evidence="1">237g6f4</strain>
        <tissue evidence="1">Blood</tissue>
    </source>
</reference>
<evidence type="ECO:0000313" key="2">
    <source>
        <dbReference type="Proteomes" id="UP000824782"/>
    </source>
</evidence>
<organism evidence="1 2">
    <name type="scientific">Engystomops pustulosus</name>
    <name type="common">Tungara frog</name>
    <name type="synonym">Physalaemus pustulosus</name>
    <dbReference type="NCBI Taxonomy" id="76066"/>
    <lineage>
        <taxon>Eukaryota</taxon>
        <taxon>Metazoa</taxon>
        <taxon>Chordata</taxon>
        <taxon>Craniata</taxon>
        <taxon>Vertebrata</taxon>
        <taxon>Euteleostomi</taxon>
        <taxon>Amphibia</taxon>
        <taxon>Batrachia</taxon>
        <taxon>Anura</taxon>
        <taxon>Neobatrachia</taxon>
        <taxon>Hyloidea</taxon>
        <taxon>Leptodactylidae</taxon>
        <taxon>Leiuperinae</taxon>
        <taxon>Engystomops</taxon>
    </lineage>
</organism>
<keyword evidence="2" id="KW-1185">Reference proteome</keyword>
<sequence length="72" mass="8657">MHQDPCISSLKISRIRILVVNIQIFIELYNYSCLEMNYYHTMFFRGDFGCFTVFYRQIFIDMRSPSTTVRSV</sequence>
<comment type="caution">
    <text evidence="1">The sequence shown here is derived from an EMBL/GenBank/DDBJ whole genome shotgun (WGS) entry which is preliminary data.</text>
</comment>
<evidence type="ECO:0000313" key="1">
    <source>
        <dbReference type="EMBL" id="KAG8540357.1"/>
    </source>
</evidence>